<dbReference type="Pfam" id="PF08712">
    <property type="entry name" value="Nfu_N"/>
    <property type="match status" value="1"/>
</dbReference>
<dbReference type="SUPFAM" id="SSF110836">
    <property type="entry name" value="Hypothetical protein SAV1430"/>
    <property type="match status" value="1"/>
</dbReference>
<name>A0A3B1CZ09_9ZZZZ</name>
<evidence type="ECO:0000313" key="2">
    <source>
        <dbReference type="EMBL" id="VAX29174.1"/>
    </source>
</evidence>
<accession>A0A3B1CZ09</accession>
<dbReference type="SMART" id="SM00932">
    <property type="entry name" value="Nfu_N"/>
    <property type="match status" value="1"/>
</dbReference>
<dbReference type="EMBL" id="UOGG01000077">
    <property type="protein sequence ID" value="VAX29174.1"/>
    <property type="molecule type" value="Genomic_DNA"/>
</dbReference>
<dbReference type="AlphaFoldDB" id="A0A3B1CZ09"/>
<dbReference type="InterPro" id="IPR014824">
    <property type="entry name" value="Nfu/NifU_N"/>
</dbReference>
<protein>
    <recommendedName>
        <fullName evidence="1">Scaffold protein Nfu/NifU N-terminal domain-containing protein</fullName>
    </recommendedName>
</protein>
<sequence>MSVEIKISPSRNPNYVTFSTDQDLIPLGTGLTYSDPESAESNPLAKSLFAIGGVESIWILGSAIHVTKGEKARWSQIQSRVIETIRRAANSN</sequence>
<proteinExistence type="predicted"/>
<dbReference type="Gene3D" id="3.30.1370.70">
    <property type="entry name" value="Scaffold protein Nfu/NifU, N-terminal domain"/>
    <property type="match status" value="1"/>
</dbReference>
<gene>
    <name evidence="2" type="ORF">MNBD_NITROSPINAE05-395</name>
</gene>
<evidence type="ECO:0000259" key="1">
    <source>
        <dbReference type="SMART" id="SM00932"/>
    </source>
</evidence>
<organism evidence="2">
    <name type="scientific">hydrothermal vent metagenome</name>
    <dbReference type="NCBI Taxonomy" id="652676"/>
    <lineage>
        <taxon>unclassified sequences</taxon>
        <taxon>metagenomes</taxon>
        <taxon>ecological metagenomes</taxon>
    </lineage>
</organism>
<reference evidence="2" key="1">
    <citation type="submission" date="2018-06" db="EMBL/GenBank/DDBJ databases">
        <authorList>
            <person name="Zhirakovskaya E."/>
        </authorList>
    </citation>
    <scope>NUCLEOTIDE SEQUENCE</scope>
</reference>
<dbReference type="InterPro" id="IPR036498">
    <property type="entry name" value="Nfu/NifU_N_sf"/>
</dbReference>
<feature type="domain" description="Scaffold protein Nfu/NifU N-terminal" evidence="1">
    <location>
        <begin position="5"/>
        <end position="92"/>
    </location>
</feature>